<evidence type="ECO:0000256" key="1">
    <source>
        <dbReference type="ARBA" id="ARBA00022857"/>
    </source>
</evidence>
<dbReference type="InterPro" id="IPR002364">
    <property type="entry name" value="Quin_OxRdtase/zeta-crystal_CS"/>
</dbReference>
<organism evidence="4 5">
    <name type="scientific">Paeniglutamicibacter sulfureus</name>
    <dbReference type="NCBI Taxonomy" id="43666"/>
    <lineage>
        <taxon>Bacteria</taxon>
        <taxon>Bacillati</taxon>
        <taxon>Actinomycetota</taxon>
        <taxon>Actinomycetes</taxon>
        <taxon>Micrococcales</taxon>
        <taxon>Micrococcaceae</taxon>
        <taxon>Paeniglutamicibacter</taxon>
    </lineage>
</organism>
<dbReference type="Proteomes" id="UP001183817">
    <property type="component" value="Unassembled WGS sequence"/>
</dbReference>
<accession>A0ABU2BM10</accession>
<dbReference type="Pfam" id="PF08240">
    <property type="entry name" value="ADH_N"/>
    <property type="match status" value="1"/>
</dbReference>
<reference evidence="4 5" key="1">
    <citation type="submission" date="2023-07" db="EMBL/GenBank/DDBJ databases">
        <title>Sequencing the genomes of 1000 actinobacteria strains.</title>
        <authorList>
            <person name="Klenk H.-P."/>
        </authorList>
    </citation>
    <scope>NUCLEOTIDE SEQUENCE [LARGE SCALE GENOMIC DNA]</scope>
    <source>
        <strain evidence="4 5">DSM 20167</strain>
    </source>
</reference>
<evidence type="ECO:0000313" key="5">
    <source>
        <dbReference type="Proteomes" id="UP001183817"/>
    </source>
</evidence>
<dbReference type="InterPro" id="IPR011032">
    <property type="entry name" value="GroES-like_sf"/>
</dbReference>
<dbReference type="Gene3D" id="3.90.180.10">
    <property type="entry name" value="Medium-chain alcohol dehydrogenases, catalytic domain"/>
    <property type="match status" value="1"/>
</dbReference>
<dbReference type="PROSITE" id="PS01162">
    <property type="entry name" value="QOR_ZETA_CRYSTAL"/>
    <property type="match status" value="1"/>
</dbReference>
<dbReference type="EMBL" id="JAVDYI010000001">
    <property type="protein sequence ID" value="MDR7358753.1"/>
    <property type="molecule type" value="Genomic_DNA"/>
</dbReference>
<protein>
    <submittedName>
        <fullName evidence="4">NADPH2:quinone reductase</fullName>
        <ecNumber evidence="4">1.6.5.5</ecNumber>
    </submittedName>
</protein>
<keyword evidence="2 4" id="KW-0560">Oxidoreductase</keyword>
<evidence type="ECO:0000259" key="3">
    <source>
        <dbReference type="SMART" id="SM00829"/>
    </source>
</evidence>
<dbReference type="InterPro" id="IPR013149">
    <property type="entry name" value="ADH-like_C"/>
</dbReference>
<dbReference type="SMART" id="SM00829">
    <property type="entry name" value="PKS_ER"/>
    <property type="match status" value="1"/>
</dbReference>
<proteinExistence type="predicted"/>
<dbReference type="Gene3D" id="3.40.50.720">
    <property type="entry name" value="NAD(P)-binding Rossmann-like Domain"/>
    <property type="match status" value="1"/>
</dbReference>
<sequence>MPETMNAVVVSEHGGPETFEFRQAERPSPAAGQVLVLLSVAGVNYLDVAQRSGATPLRAPFLAGVEGVGVIEALGEEVTGLAPGQRVGWLAGGQGSFSEFAVVDASKVVAIPASIDDATAVAALMQGITAHYLVHDTYTVGPGDTVLIHAAAGGVGQWLTQIAKLKGARVIGTVSTQAKQDVALANGANEAIGYEGFADKVRELTGGEGASVVYDGVGKATFDESLRALRIRGVLVAIGGASGPIPTLDVNSLAGLGSLYVTRPTVVHHVRTAEEIAGRAADIFGWIASGAIKVPQVTQYGIADVVEAFKALESRGTTGKVVLKHSADSRHKE</sequence>
<dbReference type="Pfam" id="PF00107">
    <property type="entry name" value="ADH_zinc_N"/>
    <property type="match status" value="1"/>
</dbReference>
<dbReference type="SUPFAM" id="SSF50129">
    <property type="entry name" value="GroES-like"/>
    <property type="match status" value="1"/>
</dbReference>
<gene>
    <name evidence="4" type="ORF">J2S64_002444</name>
</gene>
<dbReference type="GO" id="GO:0003960">
    <property type="term" value="F:quinone reductase (NADPH) activity"/>
    <property type="evidence" value="ECO:0007669"/>
    <property type="project" value="UniProtKB-EC"/>
</dbReference>
<evidence type="ECO:0000313" key="4">
    <source>
        <dbReference type="EMBL" id="MDR7358753.1"/>
    </source>
</evidence>
<dbReference type="InterPro" id="IPR036291">
    <property type="entry name" value="NAD(P)-bd_dom_sf"/>
</dbReference>
<dbReference type="InterPro" id="IPR020843">
    <property type="entry name" value="ER"/>
</dbReference>
<dbReference type="InterPro" id="IPR047618">
    <property type="entry name" value="QOR-like"/>
</dbReference>
<evidence type="ECO:0000256" key="2">
    <source>
        <dbReference type="ARBA" id="ARBA00023002"/>
    </source>
</evidence>
<name>A0ABU2BM10_9MICC</name>
<dbReference type="EC" id="1.6.5.5" evidence="4"/>
<comment type="caution">
    <text evidence="4">The sequence shown here is derived from an EMBL/GenBank/DDBJ whole genome shotgun (WGS) entry which is preliminary data.</text>
</comment>
<keyword evidence="5" id="KW-1185">Reference proteome</keyword>
<dbReference type="CDD" id="cd05286">
    <property type="entry name" value="QOR2"/>
    <property type="match status" value="1"/>
</dbReference>
<dbReference type="RefSeq" id="WP_310290757.1">
    <property type="nucleotide sequence ID" value="NZ_BAAAWO010000001.1"/>
</dbReference>
<feature type="domain" description="Enoyl reductase (ER)" evidence="3">
    <location>
        <begin position="14"/>
        <end position="323"/>
    </location>
</feature>
<dbReference type="PANTHER" id="PTHR48106">
    <property type="entry name" value="QUINONE OXIDOREDUCTASE PIG3-RELATED"/>
    <property type="match status" value="1"/>
</dbReference>
<dbReference type="InterPro" id="IPR013154">
    <property type="entry name" value="ADH-like_N"/>
</dbReference>
<dbReference type="SUPFAM" id="SSF51735">
    <property type="entry name" value="NAD(P)-binding Rossmann-fold domains"/>
    <property type="match status" value="1"/>
</dbReference>
<keyword evidence="1" id="KW-0521">NADP</keyword>
<dbReference type="PANTHER" id="PTHR48106:SF13">
    <property type="entry name" value="QUINONE OXIDOREDUCTASE-RELATED"/>
    <property type="match status" value="1"/>
</dbReference>